<dbReference type="Proteomes" id="UP000629468">
    <property type="component" value="Unassembled WGS sequence"/>
</dbReference>
<evidence type="ECO:0000313" key="2">
    <source>
        <dbReference type="Proteomes" id="UP000629468"/>
    </source>
</evidence>
<proteinExistence type="predicted"/>
<comment type="caution">
    <text evidence="1">The sequence shown here is derived from an EMBL/GenBank/DDBJ whole genome shotgun (WGS) entry which is preliminary data.</text>
</comment>
<reference evidence="1 2" key="1">
    <citation type="journal article" name="Sci. Rep.">
        <title>Telomere-to-telomere assembled and centromere annotated genomes of the two main subspecies of the button mushroom Agaricus bisporus reveal especially polymorphic chromosome ends.</title>
        <authorList>
            <person name="Sonnenberg A.S.M."/>
            <person name="Sedaghat-Telgerd N."/>
            <person name="Lavrijssen B."/>
            <person name="Ohm R.A."/>
            <person name="Hendrickx P.M."/>
            <person name="Scholtmeijer K."/>
            <person name="Baars J.J.P."/>
            <person name="van Peer A."/>
        </authorList>
    </citation>
    <scope>NUCLEOTIDE SEQUENCE [LARGE SCALE GENOMIC DNA]</scope>
    <source>
        <strain evidence="1 2">H119_p4</strain>
    </source>
</reference>
<name>A0A8H7C028_AGABI</name>
<accession>A0A8H7C028</accession>
<protein>
    <submittedName>
        <fullName evidence="1">Uncharacterized protein</fullName>
    </submittedName>
</protein>
<organism evidence="1 2">
    <name type="scientific">Agaricus bisporus var. burnettii</name>
    <dbReference type="NCBI Taxonomy" id="192524"/>
    <lineage>
        <taxon>Eukaryota</taxon>
        <taxon>Fungi</taxon>
        <taxon>Dikarya</taxon>
        <taxon>Basidiomycota</taxon>
        <taxon>Agaricomycotina</taxon>
        <taxon>Agaricomycetes</taxon>
        <taxon>Agaricomycetidae</taxon>
        <taxon>Agaricales</taxon>
        <taxon>Agaricineae</taxon>
        <taxon>Agaricaceae</taxon>
        <taxon>Agaricus</taxon>
    </lineage>
</organism>
<evidence type="ECO:0000313" key="1">
    <source>
        <dbReference type="EMBL" id="KAF7760394.1"/>
    </source>
</evidence>
<gene>
    <name evidence="1" type="ORF">Agabi119p4_11070</name>
</gene>
<sequence length="79" mass="9126">MISSYHLGRLNLKHNLHGKKMASKKGDPPKFFTMLIWNIPSEPFVLRPPFLSSLFCPNVFWLIVSHVYYASSPVVLPFH</sequence>
<dbReference type="AlphaFoldDB" id="A0A8H7C028"/>
<dbReference type="EMBL" id="JABXXO010000015">
    <property type="protein sequence ID" value="KAF7760394.1"/>
    <property type="molecule type" value="Genomic_DNA"/>
</dbReference>